<feature type="region of interest" description="Disordered" evidence="2">
    <location>
        <begin position="60"/>
        <end position="96"/>
    </location>
</feature>
<organism evidence="4 5">
    <name type="scientific">Mola mola</name>
    <name type="common">Ocean sunfish</name>
    <name type="synonym">Tetraodon mola</name>
    <dbReference type="NCBI Taxonomy" id="94237"/>
    <lineage>
        <taxon>Eukaryota</taxon>
        <taxon>Metazoa</taxon>
        <taxon>Chordata</taxon>
        <taxon>Craniata</taxon>
        <taxon>Vertebrata</taxon>
        <taxon>Euteleostomi</taxon>
        <taxon>Actinopterygii</taxon>
        <taxon>Neopterygii</taxon>
        <taxon>Teleostei</taxon>
        <taxon>Neoteleostei</taxon>
        <taxon>Acanthomorphata</taxon>
        <taxon>Eupercaria</taxon>
        <taxon>Tetraodontiformes</taxon>
        <taxon>Molidae</taxon>
        <taxon>Mola</taxon>
    </lineage>
</organism>
<protein>
    <recommendedName>
        <fullName evidence="3">CEP170 C-terminal domain-containing protein</fullName>
    </recommendedName>
</protein>
<reference evidence="4" key="1">
    <citation type="submission" date="2025-08" db="UniProtKB">
        <authorList>
            <consortium name="Ensembl"/>
        </authorList>
    </citation>
    <scope>IDENTIFICATION</scope>
</reference>
<dbReference type="PANTHER" id="PTHR15715:SF49">
    <property type="entry name" value="CENTROSOMAL PROTEIN OF 170 KDA ISOFORM X1"/>
    <property type="match status" value="1"/>
</dbReference>
<proteinExistence type="inferred from homology"/>
<feature type="domain" description="CEP170 C-terminal" evidence="3">
    <location>
        <begin position="3"/>
        <end position="191"/>
    </location>
</feature>
<evidence type="ECO:0000313" key="5">
    <source>
        <dbReference type="Proteomes" id="UP000261620"/>
    </source>
</evidence>
<dbReference type="Pfam" id="PF15308">
    <property type="entry name" value="CEP170_C"/>
    <property type="match status" value="1"/>
</dbReference>
<keyword evidence="5" id="KW-1185">Reference proteome</keyword>
<dbReference type="Ensembl" id="ENSMMOT00000009900.1">
    <property type="protein sequence ID" value="ENSMMOP00000009729.1"/>
    <property type="gene ID" value="ENSMMOG00000007536.1"/>
</dbReference>
<evidence type="ECO:0000256" key="2">
    <source>
        <dbReference type="SAM" id="MobiDB-lite"/>
    </source>
</evidence>
<dbReference type="InterPro" id="IPR029300">
    <property type="entry name" value="CEP170_C"/>
</dbReference>
<accession>A0A3Q3WLM0</accession>
<feature type="region of interest" description="Disordered" evidence="2">
    <location>
        <begin position="199"/>
        <end position="256"/>
    </location>
</feature>
<evidence type="ECO:0000259" key="3">
    <source>
        <dbReference type="Pfam" id="PF15308"/>
    </source>
</evidence>
<sequence length="256" mass="28033">MEQDEYMRDWTAHSEEIARYVDLQNLAILAREIHDVAGEIDSVSPAATDPGALVERVFDDSLDAGGPTEPSGIIGTNGQPVELRPRSSGGQSSRSIRRQTWNRDDVVLDSLMLASVIQLSKRIRQSVDKTDKERKWEEIESKLQEEHDSLLLKSSNKEISSIIQDLKRVERQLLVIDMMVDPNGTLDALSNLSLASPLNDQRVDPGTQQGASMLHHGAKAPSKLSPLRPEGLAPEAGAPSDQAESAERDPGLKQGS</sequence>
<dbReference type="InterPro" id="IPR051176">
    <property type="entry name" value="Cent_Immune-Sig_Mod"/>
</dbReference>
<reference evidence="4" key="2">
    <citation type="submission" date="2025-09" db="UniProtKB">
        <authorList>
            <consortium name="Ensembl"/>
        </authorList>
    </citation>
    <scope>IDENTIFICATION</scope>
</reference>
<dbReference type="GO" id="GO:0005814">
    <property type="term" value="C:centriole"/>
    <property type="evidence" value="ECO:0007669"/>
    <property type="project" value="TreeGrafter"/>
</dbReference>
<comment type="similarity">
    <text evidence="1">Belongs to the CEP170 family.</text>
</comment>
<feature type="compositionally biased region" description="Basic and acidic residues" evidence="2">
    <location>
        <begin position="245"/>
        <end position="256"/>
    </location>
</feature>
<evidence type="ECO:0000313" key="4">
    <source>
        <dbReference type="Ensembl" id="ENSMMOP00000009729.1"/>
    </source>
</evidence>
<name>A0A3Q3WLM0_MOLML</name>
<dbReference type="Proteomes" id="UP000261620">
    <property type="component" value="Unplaced"/>
</dbReference>
<dbReference type="AlphaFoldDB" id="A0A3Q3WLM0"/>
<evidence type="ECO:0000256" key="1">
    <source>
        <dbReference type="ARBA" id="ARBA00010436"/>
    </source>
</evidence>
<dbReference type="PANTHER" id="PTHR15715">
    <property type="entry name" value="CENTROSOMAL PROTEIN OF 170 KDA"/>
    <property type="match status" value="1"/>
</dbReference>